<dbReference type="GO" id="GO:0034271">
    <property type="term" value="C:phosphatidylinositol 3-kinase complex, class III, type I"/>
    <property type="evidence" value="ECO:0007669"/>
    <property type="project" value="TreeGrafter"/>
</dbReference>
<proteinExistence type="inferred from homology"/>
<dbReference type="GO" id="GO:0043548">
    <property type="term" value="F:phosphatidylinositol 3-kinase binding"/>
    <property type="evidence" value="ECO:0007669"/>
    <property type="project" value="TreeGrafter"/>
</dbReference>
<dbReference type="InterPro" id="IPR038274">
    <property type="entry name" value="Atg6/Beclin_C_sf"/>
</dbReference>
<dbReference type="Pfam" id="PF17675">
    <property type="entry name" value="APG6_N"/>
    <property type="match status" value="1"/>
</dbReference>
<dbReference type="GO" id="GO:0000045">
    <property type="term" value="P:autophagosome assembly"/>
    <property type="evidence" value="ECO:0007669"/>
    <property type="project" value="TreeGrafter"/>
</dbReference>
<dbReference type="InterPro" id="IPR040455">
    <property type="entry name" value="Atg6_BARA"/>
</dbReference>
<evidence type="ECO:0000313" key="5">
    <source>
        <dbReference type="EMBL" id="TXT06115.1"/>
    </source>
</evidence>
<dbReference type="GO" id="GO:0006995">
    <property type="term" value="P:cellular response to nitrogen starvation"/>
    <property type="evidence" value="ECO:0007669"/>
    <property type="project" value="TreeGrafter"/>
</dbReference>
<feature type="coiled-coil region" evidence="2">
    <location>
        <begin position="126"/>
        <end position="209"/>
    </location>
</feature>
<dbReference type="InterPro" id="IPR041691">
    <property type="entry name" value="Atg6/beclin_CC"/>
</dbReference>
<evidence type="ECO:0000256" key="1">
    <source>
        <dbReference type="ARBA" id="ARBA00005965"/>
    </source>
</evidence>
<keyword evidence="6" id="KW-1185">Reference proteome</keyword>
<gene>
    <name evidence="5" type="ORF">VHUM_03588</name>
</gene>
<dbReference type="GO" id="GO:0000407">
    <property type="term" value="C:phagophore assembly site"/>
    <property type="evidence" value="ECO:0007669"/>
    <property type="project" value="TreeGrafter"/>
</dbReference>
<dbReference type="PANTHER" id="PTHR12768">
    <property type="entry name" value="BECLIN 1"/>
    <property type="match status" value="1"/>
</dbReference>
<dbReference type="InterPro" id="IPR007243">
    <property type="entry name" value="Atg6/Beclin"/>
</dbReference>
<dbReference type="EMBL" id="QKWK01000010">
    <property type="protein sequence ID" value="TXT06115.1"/>
    <property type="molecule type" value="Genomic_DNA"/>
</dbReference>
<feature type="domain" description="Atg6/beclin coiled-coil" evidence="4">
    <location>
        <begin position="116"/>
        <end position="239"/>
    </location>
</feature>
<dbReference type="AlphaFoldDB" id="A0A7D8UYQ1"/>
<organism evidence="5 6">
    <name type="scientific">Vanrija humicola</name>
    <name type="common">Yeast</name>
    <name type="synonym">Cryptococcus humicola</name>
    <dbReference type="NCBI Taxonomy" id="5417"/>
    <lineage>
        <taxon>Eukaryota</taxon>
        <taxon>Fungi</taxon>
        <taxon>Dikarya</taxon>
        <taxon>Basidiomycota</taxon>
        <taxon>Agaricomycotina</taxon>
        <taxon>Tremellomycetes</taxon>
        <taxon>Trichosporonales</taxon>
        <taxon>Trichosporonaceae</taxon>
        <taxon>Vanrija</taxon>
    </lineage>
</organism>
<dbReference type="Proteomes" id="UP000473826">
    <property type="component" value="Unassembled WGS sequence"/>
</dbReference>
<keyword evidence="2" id="KW-0175">Coiled coil</keyword>
<dbReference type="GO" id="GO:0030674">
    <property type="term" value="F:protein-macromolecule adaptor activity"/>
    <property type="evidence" value="ECO:0007669"/>
    <property type="project" value="TreeGrafter"/>
</dbReference>
<dbReference type="GO" id="GO:0034272">
    <property type="term" value="C:phosphatidylinositol 3-kinase complex, class III, type II"/>
    <property type="evidence" value="ECO:0007669"/>
    <property type="project" value="TreeGrafter"/>
</dbReference>
<dbReference type="PANTHER" id="PTHR12768:SF4">
    <property type="entry name" value="BECLIN-1"/>
    <property type="match status" value="1"/>
</dbReference>
<dbReference type="GO" id="GO:0000423">
    <property type="term" value="P:mitophagy"/>
    <property type="evidence" value="ECO:0007669"/>
    <property type="project" value="TreeGrafter"/>
</dbReference>
<comment type="similarity">
    <text evidence="1">Belongs to the beclin family.</text>
</comment>
<feature type="domain" description="Atg6 BARA" evidence="3">
    <location>
        <begin position="245"/>
        <end position="315"/>
    </location>
</feature>
<evidence type="ECO:0000259" key="3">
    <source>
        <dbReference type="Pfam" id="PF04111"/>
    </source>
</evidence>
<dbReference type="OrthoDB" id="20368at2759"/>
<dbReference type="Gene3D" id="6.10.250.3110">
    <property type="match status" value="1"/>
</dbReference>
<name>A0A7D8UYQ1_VANHU</name>
<protein>
    <submittedName>
        <fullName evidence="5">Uncharacterized protein</fullName>
    </submittedName>
</protein>
<dbReference type="GO" id="GO:0045324">
    <property type="term" value="P:late endosome to vacuole transport"/>
    <property type="evidence" value="ECO:0007669"/>
    <property type="project" value="TreeGrafter"/>
</dbReference>
<dbReference type="Pfam" id="PF04111">
    <property type="entry name" value="APG6"/>
    <property type="match status" value="1"/>
</dbReference>
<sequence>MDDALVCQRCHQPLLRDPTVANLTSSQYALIAGTLPAPARPAQLSPAAKLAAQPPGAHDAAAAWAGANPIAESYVLLPEASPTAAGAGAGASAPGGTALAAKLDTLLSRRTDIDHPLCTECTGLFQAQLQRELEELTRERDAYIAFERNLRLRAGDEWDALVAHRAELEAEEARLAATLREREAELAGVQADEAAVKVAEADVERDEAEFLKAHAEQATHITQLGHALASAKTQLLLSSSLLQHLESTNVWNDAFQIGHAPLLADVGRSAVTVGTINGLRLGGRPTVEWDEINAAWGLVALCIDRLAFKVGCTFET</sequence>
<accession>A0A7D8UYQ1</accession>
<reference evidence="5 6" key="1">
    <citation type="journal article" date="2019" name="PLoS Genet.">
        <title>Convergent evolution of linked mating-type loci in basidiomycete fungi.</title>
        <authorList>
            <person name="Sun S."/>
            <person name="Coelho M.A."/>
            <person name="Heitman J."/>
            <person name="Nowrousian M."/>
        </authorList>
    </citation>
    <scope>NUCLEOTIDE SEQUENCE [LARGE SCALE GENOMIC DNA]</scope>
    <source>
        <strain evidence="5 6">CBS 4282</strain>
    </source>
</reference>
<comment type="caution">
    <text evidence="5">The sequence shown here is derived from an EMBL/GenBank/DDBJ whole genome shotgun (WGS) entry which is preliminary data.</text>
</comment>
<evidence type="ECO:0000313" key="6">
    <source>
        <dbReference type="Proteomes" id="UP000473826"/>
    </source>
</evidence>
<dbReference type="Gene3D" id="1.10.418.40">
    <property type="entry name" value="Autophagy protein 6/Beclin 1"/>
    <property type="match status" value="1"/>
</dbReference>
<evidence type="ECO:0000259" key="4">
    <source>
        <dbReference type="Pfam" id="PF17675"/>
    </source>
</evidence>
<evidence type="ECO:0000256" key="2">
    <source>
        <dbReference type="SAM" id="Coils"/>
    </source>
</evidence>